<accession>A0ACB7WZC9</accession>
<proteinExistence type="predicted"/>
<protein>
    <submittedName>
        <fullName evidence="1">Uncharacterized protein</fullName>
    </submittedName>
</protein>
<gene>
    <name evidence="1" type="ORF">Vadar_009764</name>
</gene>
<organism evidence="1 2">
    <name type="scientific">Vaccinium darrowii</name>
    <dbReference type="NCBI Taxonomy" id="229202"/>
    <lineage>
        <taxon>Eukaryota</taxon>
        <taxon>Viridiplantae</taxon>
        <taxon>Streptophyta</taxon>
        <taxon>Embryophyta</taxon>
        <taxon>Tracheophyta</taxon>
        <taxon>Spermatophyta</taxon>
        <taxon>Magnoliopsida</taxon>
        <taxon>eudicotyledons</taxon>
        <taxon>Gunneridae</taxon>
        <taxon>Pentapetalae</taxon>
        <taxon>asterids</taxon>
        <taxon>Ericales</taxon>
        <taxon>Ericaceae</taxon>
        <taxon>Vaccinioideae</taxon>
        <taxon>Vaccinieae</taxon>
        <taxon>Vaccinium</taxon>
    </lineage>
</organism>
<dbReference type="Proteomes" id="UP000828048">
    <property type="component" value="Chromosome 2"/>
</dbReference>
<comment type="caution">
    <text evidence="1">The sequence shown here is derived from an EMBL/GenBank/DDBJ whole genome shotgun (WGS) entry which is preliminary data.</text>
</comment>
<sequence>MAYEHDQRRCPHSATGALARAARWSPPATLRRRRRRLRPFPSSYGVGGGAGWWSGCGLGERGARTIWERRKYYEEKSRFRVKMMTSLPSLIPCFHIADYYPKKEKFSSIKVNGYPSFSKSKIHEVQLSHKKGGVSTRIRAYPSAKNPATMLTKPQNYDEHLHGVIKEDGGYKQIVAIRAFETGPDKAATIQTLFNLLQVKT</sequence>
<reference evidence="1 2" key="1">
    <citation type="journal article" date="2021" name="Hortic Res">
        <title>High-quality reference genome and annotation aids understanding of berry development for evergreen blueberry (Vaccinium darrowii).</title>
        <authorList>
            <person name="Yu J."/>
            <person name="Hulse-Kemp A.M."/>
            <person name="Babiker E."/>
            <person name="Staton M."/>
        </authorList>
    </citation>
    <scope>NUCLEOTIDE SEQUENCE [LARGE SCALE GENOMIC DNA]</scope>
    <source>
        <strain evidence="2">cv. NJ 8807/NJ 8810</strain>
        <tissue evidence="1">Young leaf</tissue>
    </source>
</reference>
<evidence type="ECO:0000313" key="1">
    <source>
        <dbReference type="EMBL" id="KAH7833792.1"/>
    </source>
</evidence>
<keyword evidence="2" id="KW-1185">Reference proteome</keyword>
<name>A0ACB7WZC9_9ERIC</name>
<dbReference type="EMBL" id="CM037152">
    <property type="protein sequence ID" value="KAH7833792.1"/>
    <property type="molecule type" value="Genomic_DNA"/>
</dbReference>
<evidence type="ECO:0000313" key="2">
    <source>
        <dbReference type="Proteomes" id="UP000828048"/>
    </source>
</evidence>